<evidence type="ECO:0000256" key="4">
    <source>
        <dbReference type="ARBA" id="ARBA00043145"/>
    </source>
</evidence>
<dbReference type="GO" id="GO:0044877">
    <property type="term" value="F:protein-containing complex binding"/>
    <property type="evidence" value="ECO:0007669"/>
    <property type="project" value="TreeGrafter"/>
</dbReference>
<dbReference type="PANTHER" id="PTHR12126">
    <property type="entry name" value="NADH-UBIQUINONE OXIDOREDUCTASE 39 KDA SUBUNIT-RELATED"/>
    <property type="match status" value="1"/>
</dbReference>
<dbReference type="InterPro" id="IPR036291">
    <property type="entry name" value="NAD(P)-bd_dom_sf"/>
</dbReference>
<protein>
    <recommendedName>
        <fullName evidence="2">NADH dehydrogenase [ubiquinone] 1 alpha subcomplex subunit 9, mitochondrial</fullName>
    </recommendedName>
    <alternativeName>
        <fullName evidence="4">Complex I-39kD</fullName>
    </alternativeName>
    <alternativeName>
        <fullName evidence="3">NADH-ubiquinone oxidoreductase 39 kDa subunit</fullName>
    </alternativeName>
</protein>
<accession>A0A0J7NVX6</accession>
<feature type="domain" description="NAD-dependent epimerase/dehydratase" evidence="6">
    <location>
        <begin position="72"/>
        <end position="240"/>
    </location>
</feature>
<evidence type="ECO:0000256" key="2">
    <source>
        <dbReference type="ARBA" id="ARBA00040720"/>
    </source>
</evidence>
<dbReference type="InterPro" id="IPR001509">
    <property type="entry name" value="Epimerase_deHydtase"/>
</dbReference>
<evidence type="ECO:0000259" key="6">
    <source>
        <dbReference type="Pfam" id="PF01370"/>
    </source>
</evidence>
<organism evidence="7 8">
    <name type="scientific">Lasius niger</name>
    <name type="common">Black garden ant</name>
    <dbReference type="NCBI Taxonomy" id="67767"/>
    <lineage>
        <taxon>Eukaryota</taxon>
        <taxon>Metazoa</taxon>
        <taxon>Ecdysozoa</taxon>
        <taxon>Arthropoda</taxon>
        <taxon>Hexapoda</taxon>
        <taxon>Insecta</taxon>
        <taxon>Pterygota</taxon>
        <taxon>Neoptera</taxon>
        <taxon>Endopterygota</taxon>
        <taxon>Hymenoptera</taxon>
        <taxon>Apocrita</taxon>
        <taxon>Aculeata</taxon>
        <taxon>Formicoidea</taxon>
        <taxon>Formicidae</taxon>
        <taxon>Formicinae</taxon>
        <taxon>Lasius</taxon>
        <taxon>Lasius</taxon>
    </lineage>
</organism>
<dbReference type="OrthoDB" id="275457at2759"/>
<proteinExistence type="inferred from homology"/>
<dbReference type="GO" id="GO:0005739">
    <property type="term" value="C:mitochondrion"/>
    <property type="evidence" value="ECO:0007669"/>
    <property type="project" value="TreeGrafter"/>
</dbReference>
<comment type="similarity">
    <text evidence="1">Belongs to the complex I NDUFA9 subunit family.</text>
</comment>
<dbReference type="CDD" id="cd05271">
    <property type="entry name" value="NDUFA9_like_SDR_a"/>
    <property type="match status" value="1"/>
</dbReference>
<dbReference type="AlphaFoldDB" id="A0A0J7NVX6"/>
<keyword evidence="8" id="KW-1185">Reference proteome</keyword>
<dbReference type="InterPro" id="IPR051207">
    <property type="entry name" value="ComplexI_NDUFA9_subunit"/>
</dbReference>
<evidence type="ECO:0000256" key="1">
    <source>
        <dbReference type="ARBA" id="ARBA00038501"/>
    </source>
</evidence>
<comment type="caution">
    <text evidence="7">The sequence shown here is derived from an EMBL/GenBank/DDBJ whole genome shotgun (WGS) entry which is preliminary data.</text>
</comment>
<gene>
    <name evidence="7" type="ORF">RF55_3161</name>
</gene>
<dbReference type="Gene3D" id="3.40.50.720">
    <property type="entry name" value="NAD(P)-binding Rossmann-like Domain"/>
    <property type="match status" value="1"/>
</dbReference>
<name>A0A0J7NVX6_LASNI</name>
<dbReference type="EMBL" id="LBMM01001305">
    <property type="protein sequence ID" value="KMQ96545.1"/>
    <property type="molecule type" value="Genomic_DNA"/>
</dbReference>
<reference evidence="7 8" key="1">
    <citation type="submission" date="2015-04" db="EMBL/GenBank/DDBJ databases">
        <title>Lasius niger genome sequencing.</title>
        <authorList>
            <person name="Konorov E.A."/>
            <person name="Nikitin M.A."/>
            <person name="Kirill M.V."/>
            <person name="Chang P."/>
        </authorList>
    </citation>
    <scope>NUCLEOTIDE SEQUENCE [LARGE SCALE GENOMIC DNA]</scope>
    <source>
        <tissue evidence="7">Whole</tissue>
    </source>
</reference>
<dbReference type="Proteomes" id="UP000036403">
    <property type="component" value="Unassembled WGS sequence"/>
</dbReference>
<comment type="subunit">
    <text evidence="5">Complex I is composed of 45 different subunits. This a component of the hydrophobic protein fraction. Interacts with BLOC1S1. Interacts with SLC2A4. Interacts with CLOCK. Interacts with RAB5IF.</text>
</comment>
<dbReference type="PANTHER" id="PTHR12126:SF11">
    <property type="entry name" value="NADH DEHYDROGENASE [UBIQUINONE] 1 ALPHA SUBCOMPLEX SUBUNIT 9, MITOCHONDRIAL"/>
    <property type="match status" value="1"/>
</dbReference>
<evidence type="ECO:0000313" key="8">
    <source>
        <dbReference type="Proteomes" id="UP000036403"/>
    </source>
</evidence>
<evidence type="ECO:0000256" key="5">
    <source>
        <dbReference type="ARBA" id="ARBA00046455"/>
    </source>
</evidence>
<sequence length="376" mass="43756">MMADKDGRLDSEIHFAGSEKADNMHRGRCIADESLFVGTTNHRTSHYRNLKERCDMYKCLPLKLCGDLGQVLFHPFHLRDEDSIRKCIKYSNVVINLIGRDWETRNFTFHEVHVEGARRLARLCKEANVEHFIHLSALNVDVDESYVLKDGSEFLRTKLEGECAVREEFPEATIIRPSDIWGQEDRFLRVYSGIMRHHLRTVPIWKKGEETEKQPVGVYDVAGGITTIAKDPKNTAGKTYQFVGPKRYKFSELLDWFHRIRIRDPVDYGYMRIDLKYAPFFKLKVSLNEFITPAHPVGYLQWERLERVRFNLTIINEAISDTISPELPTLEDLGIALTTMESRMHWELKPYRKDPQYMESVGEFDPIPNPPTVAVH</sequence>
<dbReference type="PaxDb" id="67767-A0A0J7NVX6"/>
<dbReference type="SUPFAM" id="SSF51735">
    <property type="entry name" value="NAD(P)-binding Rossmann-fold domains"/>
    <property type="match status" value="1"/>
</dbReference>
<evidence type="ECO:0000256" key="3">
    <source>
        <dbReference type="ARBA" id="ARBA00042000"/>
    </source>
</evidence>
<dbReference type="Pfam" id="PF01370">
    <property type="entry name" value="Epimerase"/>
    <property type="match status" value="1"/>
</dbReference>
<dbReference type="STRING" id="67767.A0A0J7NVX6"/>
<evidence type="ECO:0000313" key="7">
    <source>
        <dbReference type="EMBL" id="KMQ96545.1"/>
    </source>
</evidence>